<dbReference type="PANTHER" id="PTHR43397:SF1">
    <property type="entry name" value="ERGOTHIONEINE BIOSYNTHESIS PROTEIN 1"/>
    <property type="match status" value="1"/>
</dbReference>
<dbReference type="GO" id="GO:0032259">
    <property type="term" value="P:methylation"/>
    <property type="evidence" value="ECO:0007669"/>
    <property type="project" value="UniProtKB-KW"/>
</dbReference>
<dbReference type="SUPFAM" id="SSF53335">
    <property type="entry name" value="S-adenosyl-L-methionine-dependent methyltransferases"/>
    <property type="match status" value="1"/>
</dbReference>
<evidence type="ECO:0000256" key="2">
    <source>
        <dbReference type="ARBA" id="ARBA00022679"/>
    </source>
</evidence>
<dbReference type="InterPro" id="IPR035094">
    <property type="entry name" value="EgtD"/>
</dbReference>
<comment type="caution">
    <text evidence="4">The sequence shown here is derived from an EMBL/GenBank/DDBJ whole genome shotgun (WGS) entry which is preliminary data.</text>
</comment>
<dbReference type="InterPro" id="IPR029063">
    <property type="entry name" value="SAM-dependent_MTases_sf"/>
</dbReference>
<keyword evidence="5" id="KW-1185">Reference proteome</keyword>
<keyword evidence="2 4" id="KW-0808">Transferase</keyword>
<dbReference type="NCBIfam" id="TIGR03438">
    <property type="entry name" value="egtD_ergothio"/>
    <property type="match status" value="1"/>
</dbReference>
<dbReference type="Pfam" id="PF10017">
    <property type="entry name" value="Methyltransf_33"/>
    <property type="match status" value="1"/>
</dbReference>
<keyword evidence="1 4" id="KW-0489">Methyltransferase</keyword>
<dbReference type="Proteomes" id="UP000022141">
    <property type="component" value="Unassembled WGS sequence"/>
</dbReference>
<dbReference type="GO" id="GO:0052706">
    <property type="term" value="F:L-histidine N(alpha)-methyltransferase activity"/>
    <property type="evidence" value="ECO:0007669"/>
    <property type="project" value="UniProtKB-EC"/>
</dbReference>
<feature type="domain" description="Histidine-specific methyltransferase SAM-dependent" evidence="3">
    <location>
        <begin position="22"/>
        <end position="319"/>
    </location>
</feature>
<protein>
    <submittedName>
        <fullName evidence="4">Histidine-specific methyltransferase EgtD</fullName>
        <ecNumber evidence="4">2.1.1.44</ecNumber>
    </submittedName>
</protein>
<accession>A0A011QB32</accession>
<dbReference type="Gene3D" id="3.40.50.150">
    <property type="entry name" value="Vaccinia Virus protein VP39"/>
    <property type="match status" value="1"/>
</dbReference>
<dbReference type="InterPro" id="IPR019257">
    <property type="entry name" value="MeTrfase_dom"/>
</dbReference>
<dbReference type="eggNOG" id="COG4301">
    <property type="taxonomic scope" value="Bacteria"/>
</dbReference>
<organism evidence="4 5">
    <name type="scientific">Accumulibacter regalis</name>
    <dbReference type="NCBI Taxonomy" id="522306"/>
    <lineage>
        <taxon>Bacteria</taxon>
        <taxon>Pseudomonadati</taxon>
        <taxon>Pseudomonadota</taxon>
        <taxon>Betaproteobacteria</taxon>
        <taxon>Candidatus Accumulibacter</taxon>
    </lineage>
</organism>
<proteinExistence type="predicted"/>
<gene>
    <name evidence="4" type="primary">egtD</name>
    <name evidence="4" type="ORF">AW11_03109</name>
</gene>
<dbReference type="EC" id="2.1.1.44" evidence="4"/>
<dbReference type="STRING" id="1454004.AW11_03109"/>
<dbReference type="EMBL" id="JEMY01000044">
    <property type="protein sequence ID" value="EXI86330.1"/>
    <property type="molecule type" value="Genomic_DNA"/>
</dbReference>
<sequence length="320" mass="35442">MLTVRSPRLIDIDRQESTTAVRGDLLRGLSACPARVSPKYFYDELGSSLFAAITRLPEYYPTRTEAAIFARHVDDIGAQLAQGLTLVDIGAGNCEKAAALLIPLRVGRYVAVDISVDFLGDSLTRLQLQHPQLPMLGVGTDFSQRLLLPAEVGDGQRLLFYPGSSIGNFTPAQALDFLRQLRDAAQGGVLLIGVDLCKPVAVLEAAYDDPLGVTAAFNRNLLRNLNQLIGSDFFLADWRHVAFFDEAQSRIEMHLEALRPLCVRWPGGERAFAAGERIHTENSYKWRVDDFTALLGEAGFSEIRQWTDERCWFAVFLAQA</sequence>
<dbReference type="InterPro" id="IPR051128">
    <property type="entry name" value="EgtD_Methyltrsf_superfamily"/>
</dbReference>
<evidence type="ECO:0000256" key="1">
    <source>
        <dbReference type="ARBA" id="ARBA00022603"/>
    </source>
</evidence>
<dbReference type="PATRIC" id="fig|1454004.3.peg.3206"/>
<dbReference type="InterPro" id="IPR017804">
    <property type="entry name" value="MeTrfase_EgtD-like"/>
</dbReference>
<evidence type="ECO:0000313" key="5">
    <source>
        <dbReference type="Proteomes" id="UP000022141"/>
    </source>
</evidence>
<evidence type="ECO:0000313" key="4">
    <source>
        <dbReference type="EMBL" id="EXI86330.1"/>
    </source>
</evidence>
<dbReference type="AlphaFoldDB" id="A0A011QB32"/>
<dbReference type="PANTHER" id="PTHR43397">
    <property type="entry name" value="ERGOTHIONEINE BIOSYNTHESIS PROTEIN 1"/>
    <property type="match status" value="1"/>
</dbReference>
<name>A0A011QB32_ACCRE</name>
<reference evidence="4" key="1">
    <citation type="submission" date="2014-02" db="EMBL/GenBank/DDBJ databases">
        <title>Expanding our view of genomic diversity in Candidatus Accumulibacter clades.</title>
        <authorList>
            <person name="Skennerton C.T."/>
            <person name="Barr J.J."/>
            <person name="Slater F.R."/>
            <person name="Bond P.L."/>
            <person name="Tyson G.W."/>
        </authorList>
    </citation>
    <scope>NUCLEOTIDE SEQUENCE [LARGE SCALE GENOMIC DNA]</scope>
</reference>
<dbReference type="PIRSF" id="PIRSF018005">
    <property type="entry name" value="UCP018005"/>
    <property type="match status" value="1"/>
</dbReference>
<evidence type="ECO:0000259" key="3">
    <source>
        <dbReference type="Pfam" id="PF10017"/>
    </source>
</evidence>